<feature type="region of interest" description="Disordered" evidence="1">
    <location>
        <begin position="434"/>
        <end position="472"/>
    </location>
</feature>
<protein>
    <recommendedName>
        <fullName evidence="5">Nickel uptake substrate-specific transmembrane region</fullName>
    </recommendedName>
</protein>
<dbReference type="Proteomes" id="UP000315440">
    <property type="component" value="Unassembled WGS sequence"/>
</dbReference>
<evidence type="ECO:0000313" key="3">
    <source>
        <dbReference type="EMBL" id="TWT87696.1"/>
    </source>
</evidence>
<comment type="caution">
    <text evidence="3">The sequence shown here is derived from an EMBL/GenBank/DDBJ whole genome shotgun (WGS) entry which is preliminary data.</text>
</comment>
<evidence type="ECO:0000256" key="1">
    <source>
        <dbReference type="SAM" id="MobiDB-lite"/>
    </source>
</evidence>
<gene>
    <name evidence="3" type="ORF">Mal64_32390</name>
</gene>
<keyword evidence="2" id="KW-0732">Signal</keyword>
<feature type="chain" id="PRO_5023092220" description="Nickel uptake substrate-specific transmembrane region" evidence="2">
    <location>
        <begin position="39"/>
        <end position="472"/>
    </location>
</feature>
<evidence type="ECO:0000256" key="2">
    <source>
        <dbReference type="SAM" id="SignalP"/>
    </source>
</evidence>
<dbReference type="EMBL" id="SJPQ01000003">
    <property type="protein sequence ID" value="TWT87696.1"/>
    <property type="molecule type" value="Genomic_DNA"/>
</dbReference>
<dbReference type="RefSeq" id="WP_146402062.1">
    <property type="nucleotide sequence ID" value="NZ_SJPQ01000003.1"/>
</dbReference>
<feature type="signal peptide" evidence="2">
    <location>
        <begin position="1"/>
        <end position="38"/>
    </location>
</feature>
<evidence type="ECO:0000313" key="4">
    <source>
        <dbReference type="Proteomes" id="UP000315440"/>
    </source>
</evidence>
<name>A0A5C5ZKK4_9BACT</name>
<keyword evidence="4" id="KW-1185">Reference proteome</keyword>
<sequence length="472" mass="51429" precursor="true">MRPLPCLLATPLVPAARLVTPPAIALLIQLACFSGARAEVDTGAASPYALIEANVIDGETGRPIERFSYLAGTGRDDLGAWRWQAHTLNDAADGHLAWPGRDRRGRFQRGYNVQAIRVEAPGYRPFVSRTIACSGKPRYPEDALVVTPGEPARMTFRLTPDRGVVARVVTPGGAPAAGAQVGMAIQARPIGINQGRLFRQPLPATPSRRDLWERAEMTTADTRGHFQLRDEASPAMIVAAHPEGFAAVWLEDFKQFEDEGLIRLASWGAIDGELAWQAERSGVAIGLTASPWLDVVRMGARPVTDAGGRFRVEHVPPSRVHAMAPGLYPQEHFTVTPGEPTRFVMARPRPVTGRLVGLEDYEGVYLDYAPKSPSVSGPVGDYQRFETYSAFVYSPQGKAYQGTRVPVAANGSFTIEAIPPMWGQFTVRRNSEAGPMERVSGRQFSIPTETGAPSAEPYDLGEVRLWPRTPSR</sequence>
<accession>A0A5C5ZKK4</accession>
<proteinExistence type="predicted"/>
<evidence type="ECO:0008006" key="5">
    <source>
        <dbReference type="Google" id="ProtNLM"/>
    </source>
</evidence>
<organism evidence="3 4">
    <name type="scientific">Pseudobythopirellula maris</name>
    <dbReference type="NCBI Taxonomy" id="2527991"/>
    <lineage>
        <taxon>Bacteria</taxon>
        <taxon>Pseudomonadati</taxon>
        <taxon>Planctomycetota</taxon>
        <taxon>Planctomycetia</taxon>
        <taxon>Pirellulales</taxon>
        <taxon>Lacipirellulaceae</taxon>
        <taxon>Pseudobythopirellula</taxon>
    </lineage>
</organism>
<reference evidence="3 4" key="1">
    <citation type="submission" date="2019-02" db="EMBL/GenBank/DDBJ databases">
        <title>Deep-cultivation of Planctomycetes and their phenomic and genomic characterization uncovers novel biology.</title>
        <authorList>
            <person name="Wiegand S."/>
            <person name="Jogler M."/>
            <person name="Boedeker C."/>
            <person name="Pinto D."/>
            <person name="Vollmers J."/>
            <person name="Rivas-Marin E."/>
            <person name="Kohn T."/>
            <person name="Peeters S.H."/>
            <person name="Heuer A."/>
            <person name="Rast P."/>
            <person name="Oberbeckmann S."/>
            <person name="Bunk B."/>
            <person name="Jeske O."/>
            <person name="Meyerdierks A."/>
            <person name="Storesund J.E."/>
            <person name="Kallscheuer N."/>
            <person name="Luecker S."/>
            <person name="Lage O.M."/>
            <person name="Pohl T."/>
            <person name="Merkel B.J."/>
            <person name="Hornburger P."/>
            <person name="Mueller R.-W."/>
            <person name="Bruemmer F."/>
            <person name="Labrenz M."/>
            <person name="Spormann A.M."/>
            <person name="Op Den Camp H."/>
            <person name="Overmann J."/>
            <person name="Amann R."/>
            <person name="Jetten M.S.M."/>
            <person name="Mascher T."/>
            <person name="Medema M.H."/>
            <person name="Devos D.P."/>
            <person name="Kaster A.-K."/>
            <person name="Ovreas L."/>
            <person name="Rohde M."/>
            <person name="Galperin M.Y."/>
            <person name="Jogler C."/>
        </authorList>
    </citation>
    <scope>NUCLEOTIDE SEQUENCE [LARGE SCALE GENOMIC DNA]</scope>
    <source>
        <strain evidence="3 4">Mal64</strain>
    </source>
</reference>
<dbReference type="AlphaFoldDB" id="A0A5C5ZKK4"/>
<dbReference type="OrthoDB" id="279966at2"/>